<dbReference type="EMBL" id="CP136898">
    <property type="protein sequence ID" value="WOL20185.1"/>
    <property type="molecule type" value="Genomic_DNA"/>
</dbReference>
<keyword evidence="4" id="KW-1185">Reference proteome</keyword>
<feature type="compositionally biased region" description="Low complexity" evidence="1">
    <location>
        <begin position="180"/>
        <end position="192"/>
    </location>
</feature>
<feature type="region of interest" description="Disordered" evidence="1">
    <location>
        <begin position="107"/>
        <end position="277"/>
    </location>
</feature>
<feature type="domain" description="GBF-interacting protein 1 N-terminal" evidence="2">
    <location>
        <begin position="14"/>
        <end position="73"/>
    </location>
</feature>
<accession>A0AAQ3L4G1</accession>
<dbReference type="InterPro" id="IPR009060">
    <property type="entry name" value="UBA-like_sf"/>
</dbReference>
<feature type="region of interest" description="Disordered" evidence="1">
    <location>
        <begin position="473"/>
        <end position="507"/>
    </location>
</feature>
<dbReference type="InterPro" id="IPR009719">
    <property type="entry name" value="GIP1_N"/>
</dbReference>
<gene>
    <name evidence="3" type="ORF">Cni_G28988</name>
</gene>
<feature type="compositionally biased region" description="Low complexity" evidence="1">
    <location>
        <begin position="241"/>
        <end position="264"/>
    </location>
</feature>
<evidence type="ECO:0000259" key="2">
    <source>
        <dbReference type="Pfam" id="PF06972"/>
    </source>
</evidence>
<name>A0AAQ3L4G1_9LILI</name>
<feature type="region of interest" description="Disordered" evidence="1">
    <location>
        <begin position="519"/>
        <end position="539"/>
    </location>
</feature>
<dbReference type="AlphaFoldDB" id="A0AAQ3L4G1"/>
<sequence>MVLGSRTDGGSQVVPLRMRKTIQSIKEIVGDHSDADIYATLKETDMDPNETAQKLLYQDPFHEVKRKRDRKKESTVNRSSADIRRNVQSNVQWAKSRTPLDQIFRSKGHYMQNSVPKISKQFRVVRDNRGSQNNNKNDVRETLYTSTSSIKLDSSSMPEESHARDEDLSMSSNLDKYMLSAGSSKSSDGSNNAKDEGLSKAQAHSDGSNNVKEERSSGSQRSLSHEEAKVIVSSSRAQELHNSSQAHSKASSSNSAVGVYSSSSDPVHVPSADSRSAGVVGAIRREVGAVGAQRRSCEHRVSLPPVSTSSFSISLLGKDISPQTELSASATFRNNQLNQVSATIPALASTSMSRTILGSQQNSRLHQQSVGNQKAVQSNMEWKPKAIQKSNIVIPGAAGTDSGAPSCSENLISTKQVDVTGLSEKFSKVSTSENEHVIIPQHLQVPESERAHLTFGSFEVGFDLKGFSSANEQSQNAEDFSDGPSVSISASSPLDSTEDVFTSNHGDNVDVQARASLSDYPASAAESEEPPIGNNDSVNSQIIGSYADIGLVQSGTPYSSGQQLQNSQDYSSFSAYDNQSGYDAPFLRTVLEDNVRGQDLASSSEALNSLAASFSPSSTGITQQQQFVHQPQQSLPQMYPQVHIPHYPNFVPYRQMFSPVYGPPIAMPNYSSNGAYPHPSNGNNYLLLPGGSSQMANGNMKYAPAQYKPVPAGSPTAYASYNNSAFTISSPGAVGSTTGLEDFSRIKYKDNSLYVPNQQAEASDIWIQTPRDAPSMQSATYFNLPGQGPHAAFMPTHAGHASFSAAAQIPHVQYPGLYHPTQPASMATPHQLVHHQVSPTIGGGVGVGVAAAPGPQVGTYQQPQLGHLNWTANF</sequence>
<evidence type="ECO:0000256" key="1">
    <source>
        <dbReference type="SAM" id="MobiDB-lite"/>
    </source>
</evidence>
<evidence type="ECO:0000313" key="3">
    <source>
        <dbReference type="EMBL" id="WOL20185.1"/>
    </source>
</evidence>
<organism evidence="3 4">
    <name type="scientific">Canna indica</name>
    <name type="common">Indian-shot</name>
    <dbReference type="NCBI Taxonomy" id="4628"/>
    <lineage>
        <taxon>Eukaryota</taxon>
        <taxon>Viridiplantae</taxon>
        <taxon>Streptophyta</taxon>
        <taxon>Embryophyta</taxon>
        <taxon>Tracheophyta</taxon>
        <taxon>Spermatophyta</taxon>
        <taxon>Magnoliopsida</taxon>
        <taxon>Liliopsida</taxon>
        <taxon>Zingiberales</taxon>
        <taxon>Cannaceae</taxon>
        <taxon>Canna</taxon>
    </lineage>
</organism>
<feature type="compositionally biased region" description="Polar residues" evidence="1">
    <location>
        <begin position="473"/>
        <end position="506"/>
    </location>
</feature>
<dbReference type="SUPFAM" id="SSF46934">
    <property type="entry name" value="UBA-like"/>
    <property type="match status" value="1"/>
</dbReference>
<proteinExistence type="predicted"/>
<feature type="compositionally biased region" description="Low complexity" evidence="1">
    <location>
        <begin position="146"/>
        <end position="156"/>
    </location>
</feature>
<dbReference type="PANTHER" id="PTHR47070:SF2">
    <property type="entry name" value="OS06G0206100 PROTEIN"/>
    <property type="match status" value="1"/>
</dbReference>
<dbReference type="PANTHER" id="PTHR47070">
    <property type="entry name" value="HYDROXYPROLINE-RICH GLYCOPROTEIN-LIKE"/>
    <property type="match status" value="1"/>
</dbReference>
<dbReference type="Pfam" id="PF06972">
    <property type="entry name" value="GIP1_N"/>
    <property type="match status" value="1"/>
</dbReference>
<dbReference type="Proteomes" id="UP001327560">
    <property type="component" value="Chromosome 9"/>
</dbReference>
<evidence type="ECO:0000313" key="4">
    <source>
        <dbReference type="Proteomes" id="UP001327560"/>
    </source>
</evidence>
<reference evidence="3 4" key="1">
    <citation type="submission" date="2023-10" db="EMBL/GenBank/DDBJ databases">
        <title>Chromosome-scale genome assembly provides insights into flower coloration mechanisms of Canna indica.</title>
        <authorList>
            <person name="Li C."/>
        </authorList>
    </citation>
    <scope>NUCLEOTIDE SEQUENCE [LARGE SCALE GENOMIC DNA]</scope>
    <source>
        <tissue evidence="3">Flower</tissue>
    </source>
</reference>
<protein>
    <recommendedName>
        <fullName evidence="2">GBF-interacting protein 1 N-terminal domain-containing protein</fullName>
    </recommendedName>
</protein>